<protein>
    <submittedName>
        <fullName evidence="2">Uncharacterized protein</fullName>
    </submittedName>
</protein>
<proteinExistence type="predicted"/>
<dbReference type="Proteomes" id="UP000324222">
    <property type="component" value="Unassembled WGS sequence"/>
</dbReference>
<comment type="caution">
    <text evidence="2">The sequence shown here is derived from an EMBL/GenBank/DDBJ whole genome shotgun (WGS) entry which is preliminary data.</text>
</comment>
<dbReference type="EMBL" id="VSRR010007258">
    <property type="protein sequence ID" value="MPC46536.1"/>
    <property type="molecule type" value="Genomic_DNA"/>
</dbReference>
<name>A0A5B7FM23_PORTR</name>
<evidence type="ECO:0000313" key="3">
    <source>
        <dbReference type="Proteomes" id="UP000324222"/>
    </source>
</evidence>
<feature type="compositionally biased region" description="Acidic residues" evidence="1">
    <location>
        <begin position="79"/>
        <end position="93"/>
    </location>
</feature>
<keyword evidence="3" id="KW-1185">Reference proteome</keyword>
<organism evidence="2 3">
    <name type="scientific">Portunus trituberculatus</name>
    <name type="common">Swimming crab</name>
    <name type="synonym">Neptunus trituberculatus</name>
    <dbReference type="NCBI Taxonomy" id="210409"/>
    <lineage>
        <taxon>Eukaryota</taxon>
        <taxon>Metazoa</taxon>
        <taxon>Ecdysozoa</taxon>
        <taxon>Arthropoda</taxon>
        <taxon>Crustacea</taxon>
        <taxon>Multicrustacea</taxon>
        <taxon>Malacostraca</taxon>
        <taxon>Eumalacostraca</taxon>
        <taxon>Eucarida</taxon>
        <taxon>Decapoda</taxon>
        <taxon>Pleocyemata</taxon>
        <taxon>Brachyura</taxon>
        <taxon>Eubrachyura</taxon>
        <taxon>Portunoidea</taxon>
        <taxon>Portunidae</taxon>
        <taxon>Portuninae</taxon>
        <taxon>Portunus</taxon>
    </lineage>
</organism>
<feature type="region of interest" description="Disordered" evidence="1">
    <location>
        <begin position="1"/>
        <end position="93"/>
    </location>
</feature>
<accession>A0A5B7FM23</accession>
<evidence type="ECO:0000313" key="2">
    <source>
        <dbReference type="EMBL" id="MPC46536.1"/>
    </source>
</evidence>
<gene>
    <name evidence="2" type="ORF">E2C01_040256</name>
</gene>
<reference evidence="2 3" key="1">
    <citation type="submission" date="2019-05" db="EMBL/GenBank/DDBJ databases">
        <title>Another draft genome of Portunus trituberculatus and its Hox gene families provides insights of decapod evolution.</title>
        <authorList>
            <person name="Jeong J.-H."/>
            <person name="Song I."/>
            <person name="Kim S."/>
            <person name="Choi T."/>
            <person name="Kim D."/>
            <person name="Ryu S."/>
            <person name="Kim W."/>
        </authorList>
    </citation>
    <scope>NUCLEOTIDE SEQUENCE [LARGE SCALE GENOMIC DNA]</scope>
    <source>
        <tissue evidence="2">Muscle</tissue>
    </source>
</reference>
<sequence>MQTNVSSADNHRRHDLSDSEDDDEETTLANTVKISKSEDMSFDVNNRRIQFTPEAGMEYKETQRNSKQQHNKVFLSQEKEEEKEEEEEDQEEE</sequence>
<dbReference type="AlphaFoldDB" id="A0A5B7FM23"/>
<evidence type="ECO:0000256" key="1">
    <source>
        <dbReference type="SAM" id="MobiDB-lite"/>
    </source>
</evidence>